<dbReference type="Pfam" id="PF06736">
    <property type="entry name" value="TMEM175"/>
    <property type="match status" value="1"/>
</dbReference>
<evidence type="ECO:0000256" key="1">
    <source>
        <dbReference type="ARBA" id="ARBA00004141"/>
    </source>
</evidence>
<name>A0ABV7NJ88_9SPHN</name>
<comment type="similarity">
    <text evidence="2">Belongs to the TMEM175 family.</text>
</comment>
<keyword evidence="8" id="KW-1133">Transmembrane helix</keyword>
<keyword evidence="5" id="KW-0812">Transmembrane</keyword>
<sequence>MLPLMIAYLLSFVNVGLYWNNHHHLFQLNPRIEGGCCGRTCSAVLAEPGAIVIRC</sequence>
<keyword evidence="4" id="KW-0633">Potassium transport</keyword>
<evidence type="ECO:0000256" key="3">
    <source>
        <dbReference type="ARBA" id="ARBA00022448"/>
    </source>
</evidence>
<keyword evidence="10" id="KW-0472">Membrane</keyword>
<reference evidence="14" key="1">
    <citation type="journal article" date="2019" name="Int. J. Syst. Evol. Microbiol.">
        <title>The Global Catalogue of Microorganisms (GCM) 10K type strain sequencing project: providing services to taxonomists for standard genome sequencing and annotation.</title>
        <authorList>
            <consortium name="The Broad Institute Genomics Platform"/>
            <consortium name="The Broad Institute Genome Sequencing Center for Infectious Disease"/>
            <person name="Wu L."/>
            <person name="Ma J."/>
        </authorList>
    </citation>
    <scope>NUCLEOTIDE SEQUENCE [LARGE SCALE GENOMIC DNA]</scope>
    <source>
        <strain evidence="14">CCM 7491</strain>
    </source>
</reference>
<keyword evidence="7" id="KW-0630">Potassium</keyword>
<comment type="subcellular location">
    <subcellularLocation>
        <location evidence="1">Membrane</location>
        <topology evidence="1">Multi-pass membrane protein</topology>
    </subcellularLocation>
</comment>
<keyword evidence="3" id="KW-0813">Transport</keyword>
<dbReference type="Proteomes" id="UP001595681">
    <property type="component" value="Unassembled WGS sequence"/>
</dbReference>
<protein>
    <submittedName>
        <fullName evidence="13">TMEM175 family protein</fullName>
    </submittedName>
</protein>
<dbReference type="InterPro" id="IPR010617">
    <property type="entry name" value="TMEM175-like"/>
</dbReference>
<evidence type="ECO:0000256" key="12">
    <source>
        <dbReference type="ARBA" id="ARBA00034430"/>
    </source>
</evidence>
<dbReference type="RefSeq" id="WP_380797599.1">
    <property type="nucleotide sequence ID" value="NZ_JBHRVU010000004.1"/>
</dbReference>
<evidence type="ECO:0000256" key="11">
    <source>
        <dbReference type="ARBA" id="ARBA00023303"/>
    </source>
</evidence>
<organism evidence="13 14">
    <name type="scientific">Sphingobium rhizovicinum</name>
    <dbReference type="NCBI Taxonomy" id="432308"/>
    <lineage>
        <taxon>Bacteria</taxon>
        <taxon>Pseudomonadati</taxon>
        <taxon>Pseudomonadota</taxon>
        <taxon>Alphaproteobacteria</taxon>
        <taxon>Sphingomonadales</taxon>
        <taxon>Sphingomonadaceae</taxon>
        <taxon>Sphingobium</taxon>
    </lineage>
</organism>
<evidence type="ECO:0000256" key="8">
    <source>
        <dbReference type="ARBA" id="ARBA00022989"/>
    </source>
</evidence>
<evidence type="ECO:0000256" key="4">
    <source>
        <dbReference type="ARBA" id="ARBA00022538"/>
    </source>
</evidence>
<evidence type="ECO:0000256" key="2">
    <source>
        <dbReference type="ARBA" id="ARBA00006920"/>
    </source>
</evidence>
<dbReference type="EMBL" id="JBHRVU010000004">
    <property type="protein sequence ID" value="MFC3443228.1"/>
    <property type="molecule type" value="Genomic_DNA"/>
</dbReference>
<keyword evidence="6" id="KW-0631">Potassium channel</keyword>
<evidence type="ECO:0000313" key="14">
    <source>
        <dbReference type="Proteomes" id="UP001595681"/>
    </source>
</evidence>
<evidence type="ECO:0000256" key="5">
    <source>
        <dbReference type="ARBA" id="ARBA00022692"/>
    </source>
</evidence>
<gene>
    <name evidence="13" type="ORF">ACFOKF_18885</name>
</gene>
<comment type="catalytic activity">
    <reaction evidence="12">
        <text>K(+)(in) = K(+)(out)</text>
        <dbReference type="Rhea" id="RHEA:29463"/>
        <dbReference type="ChEBI" id="CHEBI:29103"/>
    </reaction>
</comment>
<keyword evidence="9" id="KW-0406">Ion transport</keyword>
<evidence type="ECO:0000256" key="7">
    <source>
        <dbReference type="ARBA" id="ARBA00022958"/>
    </source>
</evidence>
<comment type="caution">
    <text evidence="13">The sequence shown here is derived from an EMBL/GenBank/DDBJ whole genome shotgun (WGS) entry which is preliminary data.</text>
</comment>
<evidence type="ECO:0000313" key="13">
    <source>
        <dbReference type="EMBL" id="MFC3443228.1"/>
    </source>
</evidence>
<evidence type="ECO:0000256" key="6">
    <source>
        <dbReference type="ARBA" id="ARBA00022826"/>
    </source>
</evidence>
<accession>A0ABV7NJ88</accession>
<evidence type="ECO:0000256" key="9">
    <source>
        <dbReference type="ARBA" id="ARBA00023065"/>
    </source>
</evidence>
<keyword evidence="11" id="KW-0407">Ion channel</keyword>
<evidence type="ECO:0000256" key="10">
    <source>
        <dbReference type="ARBA" id="ARBA00023136"/>
    </source>
</evidence>
<keyword evidence="14" id="KW-1185">Reference proteome</keyword>
<proteinExistence type="inferred from homology"/>